<protein>
    <submittedName>
        <fullName evidence="2">Uncharacterized protein</fullName>
    </submittedName>
</protein>
<accession>A0A699V089</accession>
<feature type="compositionally biased region" description="Low complexity" evidence="1">
    <location>
        <begin position="1"/>
        <end position="13"/>
    </location>
</feature>
<dbReference type="EMBL" id="BKCJ011373178">
    <property type="protein sequence ID" value="GFD26979.1"/>
    <property type="molecule type" value="Genomic_DNA"/>
</dbReference>
<feature type="region of interest" description="Disordered" evidence="1">
    <location>
        <begin position="1"/>
        <end position="35"/>
    </location>
</feature>
<name>A0A699V089_TANCI</name>
<dbReference type="AlphaFoldDB" id="A0A699V089"/>
<proteinExistence type="predicted"/>
<reference evidence="2" key="1">
    <citation type="journal article" date="2019" name="Sci. Rep.">
        <title>Draft genome of Tanacetum cinerariifolium, the natural source of mosquito coil.</title>
        <authorList>
            <person name="Yamashiro T."/>
            <person name="Shiraishi A."/>
            <person name="Satake H."/>
            <person name="Nakayama K."/>
        </authorList>
    </citation>
    <scope>NUCLEOTIDE SEQUENCE</scope>
</reference>
<sequence length="114" mass="12593">PPPSPLCTLSSPLPQIPSPPLPLLSPPSTDPTYKEAPLGYKVARLRWRAERDEIPEADLPLWKRLCTAHTGTYELGESSALAAARLREPVWDNLYRSHPRDCTDHRGGGQSEGD</sequence>
<evidence type="ECO:0000313" key="2">
    <source>
        <dbReference type="EMBL" id="GFD26979.1"/>
    </source>
</evidence>
<gene>
    <name evidence="2" type="ORF">Tci_898948</name>
</gene>
<feature type="non-terminal residue" evidence="2">
    <location>
        <position position="1"/>
    </location>
</feature>
<comment type="caution">
    <text evidence="2">The sequence shown here is derived from an EMBL/GenBank/DDBJ whole genome shotgun (WGS) entry which is preliminary data.</text>
</comment>
<evidence type="ECO:0000256" key="1">
    <source>
        <dbReference type="SAM" id="MobiDB-lite"/>
    </source>
</evidence>
<organism evidence="2">
    <name type="scientific">Tanacetum cinerariifolium</name>
    <name type="common">Dalmatian daisy</name>
    <name type="synonym">Chrysanthemum cinerariifolium</name>
    <dbReference type="NCBI Taxonomy" id="118510"/>
    <lineage>
        <taxon>Eukaryota</taxon>
        <taxon>Viridiplantae</taxon>
        <taxon>Streptophyta</taxon>
        <taxon>Embryophyta</taxon>
        <taxon>Tracheophyta</taxon>
        <taxon>Spermatophyta</taxon>
        <taxon>Magnoliopsida</taxon>
        <taxon>eudicotyledons</taxon>
        <taxon>Gunneridae</taxon>
        <taxon>Pentapetalae</taxon>
        <taxon>asterids</taxon>
        <taxon>campanulids</taxon>
        <taxon>Asterales</taxon>
        <taxon>Asteraceae</taxon>
        <taxon>Asteroideae</taxon>
        <taxon>Anthemideae</taxon>
        <taxon>Anthemidinae</taxon>
        <taxon>Tanacetum</taxon>
    </lineage>
</organism>
<feature type="compositionally biased region" description="Pro residues" evidence="1">
    <location>
        <begin position="14"/>
        <end position="29"/>
    </location>
</feature>